<protein>
    <submittedName>
        <fullName evidence="1">Uncharacterized protein</fullName>
    </submittedName>
</protein>
<sequence length="198" mass="21461">MPFNLPAFFAGACTALIWIVFQDSIKNGINFMTASVLSFPFLAVFWDITRAFDLSELTLTIVLTAGAGAVPKHDDNEVDFPGTFYIKNIVEQTTAIQIVTPAAHDHSESDVTLINEYDVERNPVVTKKAVRTPPTLVAHTTSVPRLASRSAPALMGARSTVFTSRSDALPHQLVELAPMPKDGPPLVTANPAFVLVTR</sequence>
<gene>
    <name evidence="1" type="ORF">DFH08DRAFT_260533</name>
</gene>
<evidence type="ECO:0000313" key="2">
    <source>
        <dbReference type="Proteomes" id="UP001218218"/>
    </source>
</evidence>
<proteinExistence type="predicted"/>
<keyword evidence="2" id="KW-1185">Reference proteome</keyword>
<comment type="caution">
    <text evidence="1">The sequence shown here is derived from an EMBL/GenBank/DDBJ whole genome shotgun (WGS) entry which is preliminary data.</text>
</comment>
<organism evidence="1 2">
    <name type="scientific">Mycena albidolilacea</name>
    <dbReference type="NCBI Taxonomy" id="1033008"/>
    <lineage>
        <taxon>Eukaryota</taxon>
        <taxon>Fungi</taxon>
        <taxon>Dikarya</taxon>
        <taxon>Basidiomycota</taxon>
        <taxon>Agaricomycotina</taxon>
        <taxon>Agaricomycetes</taxon>
        <taxon>Agaricomycetidae</taxon>
        <taxon>Agaricales</taxon>
        <taxon>Marasmiineae</taxon>
        <taxon>Mycenaceae</taxon>
        <taxon>Mycena</taxon>
    </lineage>
</organism>
<dbReference type="AlphaFoldDB" id="A0AAD7F3T6"/>
<reference evidence="1" key="1">
    <citation type="submission" date="2023-03" db="EMBL/GenBank/DDBJ databases">
        <title>Massive genome expansion in bonnet fungi (Mycena s.s.) driven by repeated elements and novel gene families across ecological guilds.</title>
        <authorList>
            <consortium name="Lawrence Berkeley National Laboratory"/>
            <person name="Harder C.B."/>
            <person name="Miyauchi S."/>
            <person name="Viragh M."/>
            <person name="Kuo A."/>
            <person name="Thoen E."/>
            <person name="Andreopoulos B."/>
            <person name="Lu D."/>
            <person name="Skrede I."/>
            <person name="Drula E."/>
            <person name="Henrissat B."/>
            <person name="Morin E."/>
            <person name="Kohler A."/>
            <person name="Barry K."/>
            <person name="LaButti K."/>
            <person name="Morin E."/>
            <person name="Salamov A."/>
            <person name="Lipzen A."/>
            <person name="Mereny Z."/>
            <person name="Hegedus B."/>
            <person name="Baldrian P."/>
            <person name="Stursova M."/>
            <person name="Weitz H."/>
            <person name="Taylor A."/>
            <person name="Grigoriev I.V."/>
            <person name="Nagy L.G."/>
            <person name="Martin F."/>
            <person name="Kauserud H."/>
        </authorList>
    </citation>
    <scope>NUCLEOTIDE SEQUENCE</scope>
    <source>
        <strain evidence="1">CBHHK002</strain>
    </source>
</reference>
<name>A0AAD7F3T6_9AGAR</name>
<dbReference type="Proteomes" id="UP001218218">
    <property type="component" value="Unassembled WGS sequence"/>
</dbReference>
<accession>A0AAD7F3T6</accession>
<dbReference type="EMBL" id="JARIHO010000003">
    <property type="protein sequence ID" value="KAJ7363909.1"/>
    <property type="molecule type" value="Genomic_DNA"/>
</dbReference>
<evidence type="ECO:0000313" key="1">
    <source>
        <dbReference type="EMBL" id="KAJ7363909.1"/>
    </source>
</evidence>